<dbReference type="Proteomes" id="UP000601435">
    <property type="component" value="Unassembled WGS sequence"/>
</dbReference>
<dbReference type="OrthoDB" id="425681at2759"/>
<keyword evidence="2" id="KW-1185">Reference proteome</keyword>
<dbReference type="EMBL" id="CAJNJA010020817">
    <property type="protein sequence ID" value="CAE7465399.1"/>
    <property type="molecule type" value="Genomic_DNA"/>
</dbReference>
<reference evidence="1" key="1">
    <citation type="submission" date="2021-02" db="EMBL/GenBank/DDBJ databases">
        <authorList>
            <person name="Dougan E. K."/>
            <person name="Rhodes N."/>
            <person name="Thang M."/>
            <person name="Chan C."/>
        </authorList>
    </citation>
    <scope>NUCLEOTIDE SEQUENCE</scope>
</reference>
<gene>
    <name evidence="1" type="ORF">SNEC2469_LOCUS13069</name>
</gene>
<dbReference type="AlphaFoldDB" id="A0A812S8J5"/>
<accession>A0A812S8J5</accession>
<organism evidence="1 2">
    <name type="scientific">Symbiodinium necroappetens</name>
    <dbReference type="NCBI Taxonomy" id="1628268"/>
    <lineage>
        <taxon>Eukaryota</taxon>
        <taxon>Sar</taxon>
        <taxon>Alveolata</taxon>
        <taxon>Dinophyceae</taxon>
        <taxon>Suessiales</taxon>
        <taxon>Symbiodiniaceae</taxon>
        <taxon>Symbiodinium</taxon>
    </lineage>
</organism>
<sequence length="468" mass="52588">CNLERRTLSIITMAPHTGWTTFVIWGKAEIQSAFSHTCPDFDNGKPNEEHTMLLLDKVGQLGLGDPSSRLWRPRFNLEKMATTEGRQTSRQFLAEFSFKKRDLMDRAFLQWARNEDYDVKYLTEKQSLLYQLAAAAVGTKANRTHNEEDFQWRLDGIPSDLLSIDPAALQLSCGILYEAYKQSGAHDQFENFRSLFVSSFLGKAFDKTLRSSKLDGAILFIDTKSAYYRIVEDLSDIMATVTQGRMLKEAGVDGVECRAPVEQRNLGIWYRRAWLGIGKTSLLMKPCGPGATLARRKQFHDGKSELYLPDVDLRIHVASQYQHLGGILVQMPTIWLQTKHRMALARNVCDSARNLLLQNPSLELKTRSASFEVAVATTFNNLGMWLPCGKAWEVIQVGHARLARRLLAVEIRDECLLHLDWLHAGRPPGQAAKAQFPGLPCKDGPGSDLGALGMKRSGWPLSEMTCDG</sequence>
<evidence type="ECO:0000313" key="1">
    <source>
        <dbReference type="EMBL" id="CAE7465399.1"/>
    </source>
</evidence>
<protein>
    <submittedName>
        <fullName evidence="1">Uncharacterized protein</fullName>
    </submittedName>
</protein>
<evidence type="ECO:0000313" key="2">
    <source>
        <dbReference type="Proteomes" id="UP000601435"/>
    </source>
</evidence>
<name>A0A812S8J5_9DINO</name>
<proteinExistence type="predicted"/>
<feature type="non-terminal residue" evidence="1">
    <location>
        <position position="468"/>
    </location>
</feature>
<comment type="caution">
    <text evidence="1">The sequence shown here is derived from an EMBL/GenBank/DDBJ whole genome shotgun (WGS) entry which is preliminary data.</text>
</comment>